<dbReference type="EMBL" id="JXTB01000265">
    <property type="protein sequence ID" value="PON49200.1"/>
    <property type="molecule type" value="Genomic_DNA"/>
</dbReference>
<accession>A0A2P5BK91</accession>
<gene>
    <name evidence="2" type="ORF">PanWU01x14_231890</name>
</gene>
<reference evidence="3" key="1">
    <citation type="submission" date="2016-06" db="EMBL/GenBank/DDBJ databases">
        <title>Parallel loss of symbiosis genes in relatives of nitrogen-fixing non-legume Parasponia.</title>
        <authorList>
            <person name="Van Velzen R."/>
            <person name="Holmer R."/>
            <person name="Bu F."/>
            <person name="Rutten L."/>
            <person name="Van Zeijl A."/>
            <person name="Liu W."/>
            <person name="Santuari L."/>
            <person name="Cao Q."/>
            <person name="Sharma T."/>
            <person name="Shen D."/>
            <person name="Roswanjaya Y."/>
            <person name="Wardhani T."/>
            <person name="Kalhor M.S."/>
            <person name="Jansen J."/>
            <person name="Van den Hoogen J."/>
            <person name="Gungor B."/>
            <person name="Hartog M."/>
            <person name="Hontelez J."/>
            <person name="Verver J."/>
            <person name="Yang W.-C."/>
            <person name="Schijlen E."/>
            <person name="Repin R."/>
            <person name="Schilthuizen M."/>
            <person name="Schranz E."/>
            <person name="Heidstra R."/>
            <person name="Miyata K."/>
            <person name="Fedorova E."/>
            <person name="Kohlen W."/>
            <person name="Bisseling T."/>
            <person name="Smit S."/>
            <person name="Geurts R."/>
        </authorList>
    </citation>
    <scope>NUCLEOTIDE SEQUENCE [LARGE SCALE GENOMIC DNA]</scope>
    <source>
        <strain evidence="3">cv. WU1-14</strain>
    </source>
</reference>
<organism evidence="2 3">
    <name type="scientific">Parasponia andersonii</name>
    <name type="common">Sponia andersonii</name>
    <dbReference type="NCBI Taxonomy" id="3476"/>
    <lineage>
        <taxon>Eukaryota</taxon>
        <taxon>Viridiplantae</taxon>
        <taxon>Streptophyta</taxon>
        <taxon>Embryophyta</taxon>
        <taxon>Tracheophyta</taxon>
        <taxon>Spermatophyta</taxon>
        <taxon>Magnoliopsida</taxon>
        <taxon>eudicotyledons</taxon>
        <taxon>Gunneridae</taxon>
        <taxon>Pentapetalae</taxon>
        <taxon>rosids</taxon>
        <taxon>fabids</taxon>
        <taxon>Rosales</taxon>
        <taxon>Cannabaceae</taxon>
        <taxon>Parasponia</taxon>
    </lineage>
</organism>
<sequence>MGIRIGFEFDHSNCLGKINDFLRRLTDRQMVTPPQHESPRDHPAQRPERGIQILEIENRD</sequence>
<evidence type="ECO:0000313" key="2">
    <source>
        <dbReference type="EMBL" id="PON49200.1"/>
    </source>
</evidence>
<evidence type="ECO:0000313" key="3">
    <source>
        <dbReference type="Proteomes" id="UP000237105"/>
    </source>
</evidence>
<name>A0A2P5BK91_PARAD</name>
<comment type="caution">
    <text evidence="2">The sequence shown here is derived from an EMBL/GenBank/DDBJ whole genome shotgun (WGS) entry which is preliminary data.</text>
</comment>
<evidence type="ECO:0000256" key="1">
    <source>
        <dbReference type="SAM" id="MobiDB-lite"/>
    </source>
</evidence>
<protein>
    <submittedName>
        <fullName evidence="2">Uncharacterized protein</fullName>
    </submittedName>
</protein>
<feature type="compositionally biased region" description="Basic and acidic residues" evidence="1">
    <location>
        <begin position="37"/>
        <end position="49"/>
    </location>
</feature>
<proteinExistence type="predicted"/>
<dbReference type="AlphaFoldDB" id="A0A2P5BK91"/>
<feature type="region of interest" description="Disordered" evidence="1">
    <location>
        <begin position="29"/>
        <end position="60"/>
    </location>
</feature>
<keyword evidence="3" id="KW-1185">Reference proteome</keyword>
<dbReference type="Proteomes" id="UP000237105">
    <property type="component" value="Unassembled WGS sequence"/>
</dbReference>